<organism evidence="3 4">
    <name type="scientific">Piloderma croceum (strain F 1598)</name>
    <dbReference type="NCBI Taxonomy" id="765440"/>
    <lineage>
        <taxon>Eukaryota</taxon>
        <taxon>Fungi</taxon>
        <taxon>Dikarya</taxon>
        <taxon>Basidiomycota</taxon>
        <taxon>Agaricomycotina</taxon>
        <taxon>Agaricomycetes</taxon>
        <taxon>Agaricomycetidae</taxon>
        <taxon>Atheliales</taxon>
        <taxon>Atheliaceae</taxon>
        <taxon>Piloderma</taxon>
    </lineage>
</organism>
<sequence length="259" mass="29193">MVDFCSLNAPVLFLVLFLHLAGLTGNCRFQTHISAVFGFVPHSDRLRRFGYHESPTEGNKKKMHETTVFVQTLKLETGTDGLSRIVCEPGLNQDPSSRPINLAGIRLPDVLWDDKDTANVMRLGEVRLLVNLLWPPSIFHDPGVASSNNHVLADSWQEQYDSVDWQTTTQYSTQRSSQASSSEGCIKNSKSLTKRKAGFRRNTSQHITFPTTIRCRRHLIHITQASSSKPAMEGRLHRWSKQKGIDIISKQAKRLSVGR</sequence>
<dbReference type="Proteomes" id="UP000054166">
    <property type="component" value="Unassembled WGS sequence"/>
</dbReference>
<accession>A0A0C3ALD9</accession>
<feature type="region of interest" description="Disordered" evidence="1">
    <location>
        <begin position="171"/>
        <end position="203"/>
    </location>
</feature>
<reference evidence="4" key="2">
    <citation type="submission" date="2015-01" db="EMBL/GenBank/DDBJ databases">
        <title>Evolutionary Origins and Diversification of the Mycorrhizal Mutualists.</title>
        <authorList>
            <consortium name="DOE Joint Genome Institute"/>
            <consortium name="Mycorrhizal Genomics Consortium"/>
            <person name="Kohler A."/>
            <person name="Kuo A."/>
            <person name="Nagy L.G."/>
            <person name="Floudas D."/>
            <person name="Copeland A."/>
            <person name="Barry K.W."/>
            <person name="Cichocki N."/>
            <person name="Veneault-Fourrey C."/>
            <person name="LaButti K."/>
            <person name="Lindquist E.A."/>
            <person name="Lipzen A."/>
            <person name="Lundell T."/>
            <person name="Morin E."/>
            <person name="Murat C."/>
            <person name="Riley R."/>
            <person name="Ohm R."/>
            <person name="Sun H."/>
            <person name="Tunlid A."/>
            <person name="Henrissat B."/>
            <person name="Grigoriev I.V."/>
            <person name="Hibbett D.S."/>
            <person name="Martin F."/>
        </authorList>
    </citation>
    <scope>NUCLEOTIDE SEQUENCE [LARGE SCALE GENOMIC DNA]</scope>
    <source>
        <strain evidence="4">F 1598</strain>
    </source>
</reference>
<dbReference type="AlphaFoldDB" id="A0A0C3ALD9"/>
<reference evidence="3 4" key="1">
    <citation type="submission" date="2014-04" db="EMBL/GenBank/DDBJ databases">
        <authorList>
            <consortium name="DOE Joint Genome Institute"/>
            <person name="Kuo A."/>
            <person name="Tarkka M."/>
            <person name="Buscot F."/>
            <person name="Kohler A."/>
            <person name="Nagy L.G."/>
            <person name="Floudas D."/>
            <person name="Copeland A."/>
            <person name="Barry K.W."/>
            <person name="Cichocki N."/>
            <person name="Veneault-Fourrey C."/>
            <person name="LaButti K."/>
            <person name="Lindquist E.A."/>
            <person name="Lipzen A."/>
            <person name="Lundell T."/>
            <person name="Morin E."/>
            <person name="Murat C."/>
            <person name="Sun H."/>
            <person name="Tunlid A."/>
            <person name="Henrissat B."/>
            <person name="Grigoriev I.V."/>
            <person name="Hibbett D.S."/>
            <person name="Martin F."/>
            <person name="Nordberg H.P."/>
            <person name="Cantor M.N."/>
            <person name="Hua S.X."/>
        </authorList>
    </citation>
    <scope>NUCLEOTIDE SEQUENCE [LARGE SCALE GENOMIC DNA]</scope>
    <source>
        <strain evidence="3 4">F 1598</strain>
    </source>
</reference>
<evidence type="ECO:0000256" key="2">
    <source>
        <dbReference type="SAM" id="SignalP"/>
    </source>
</evidence>
<protein>
    <submittedName>
        <fullName evidence="3">Uncharacterized protein</fullName>
    </submittedName>
</protein>
<feature type="signal peptide" evidence="2">
    <location>
        <begin position="1"/>
        <end position="25"/>
    </location>
</feature>
<evidence type="ECO:0000256" key="1">
    <source>
        <dbReference type="SAM" id="MobiDB-lite"/>
    </source>
</evidence>
<feature type="compositionally biased region" description="Low complexity" evidence="1">
    <location>
        <begin position="171"/>
        <end position="182"/>
    </location>
</feature>
<evidence type="ECO:0000313" key="4">
    <source>
        <dbReference type="Proteomes" id="UP000054166"/>
    </source>
</evidence>
<feature type="chain" id="PRO_5002160984" evidence="2">
    <location>
        <begin position="26"/>
        <end position="259"/>
    </location>
</feature>
<evidence type="ECO:0000313" key="3">
    <source>
        <dbReference type="EMBL" id="KIM74703.1"/>
    </source>
</evidence>
<dbReference type="HOGENOM" id="CLU_1074065_0_0_1"/>
<gene>
    <name evidence="3" type="ORF">PILCRDRAFT_92487</name>
</gene>
<keyword evidence="4" id="KW-1185">Reference proteome</keyword>
<proteinExistence type="predicted"/>
<dbReference type="InParanoid" id="A0A0C3ALD9"/>
<dbReference type="EMBL" id="KN833057">
    <property type="protein sequence ID" value="KIM74703.1"/>
    <property type="molecule type" value="Genomic_DNA"/>
</dbReference>
<name>A0A0C3ALD9_PILCF</name>
<keyword evidence="2" id="KW-0732">Signal</keyword>